<dbReference type="RefSeq" id="WP_124947958.1">
    <property type="nucleotide sequence ID" value="NZ_BHVT01000073.1"/>
</dbReference>
<dbReference type="Gene3D" id="3.40.1010.10">
    <property type="entry name" value="Cobalt-precorrin-4 Transmethylase, Domain 1"/>
    <property type="match status" value="1"/>
</dbReference>
<dbReference type="PANTHER" id="PTHR46111:SF2">
    <property type="entry name" value="SAM-DEPENDENT METHYLTRANSFERASE"/>
    <property type="match status" value="1"/>
</dbReference>
<dbReference type="CDD" id="cd11649">
    <property type="entry name" value="RsmI_like"/>
    <property type="match status" value="1"/>
</dbReference>
<dbReference type="InterPro" id="IPR014777">
    <property type="entry name" value="4pyrrole_Mease_sub1"/>
</dbReference>
<dbReference type="AlphaFoldDB" id="A0A4R3YFT6"/>
<dbReference type="Gene3D" id="3.30.950.10">
    <property type="entry name" value="Methyltransferase, Cobalt-precorrin-4 Transmethylase, Domain 2"/>
    <property type="match status" value="1"/>
</dbReference>
<dbReference type="GO" id="GO:0008168">
    <property type="term" value="F:methyltransferase activity"/>
    <property type="evidence" value="ECO:0007669"/>
    <property type="project" value="UniProtKB-KW"/>
</dbReference>
<dbReference type="OrthoDB" id="7061662at2"/>
<dbReference type="PANTHER" id="PTHR46111">
    <property type="entry name" value="RIBOSOMAL RNA SMALL SUBUNIT METHYLTRANSFERASE I"/>
    <property type="match status" value="1"/>
</dbReference>
<evidence type="ECO:0000313" key="2">
    <source>
        <dbReference type="Proteomes" id="UP000295367"/>
    </source>
</evidence>
<sequence length="237" mass="26167">MESGLLYLIPTTLGEGDIANVIPENVRKITSTLDTFIVEHPKTARQFLKQIGTITPLQNLQLLTLDEHTKADQLLALLEPVFAGKNVGLISEAGCPAVADPGANLVRLAHERNIKVIPLVGPSSILLSLMASGLNGQRFAFHGYLPVDKSDRGQKIKELEAESKKLDKTQIFIETPYRNLQLFEALTQTCDKHTRLCIATDITTAGETILTKKIADWKKQTPDIQKKPSIFLLYNGQ</sequence>
<dbReference type="GO" id="GO:0032259">
    <property type="term" value="P:methylation"/>
    <property type="evidence" value="ECO:0007669"/>
    <property type="project" value="UniProtKB-KW"/>
</dbReference>
<dbReference type="SUPFAM" id="SSF53790">
    <property type="entry name" value="Tetrapyrrole methylase"/>
    <property type="match status" value="1"/>
</dbReference>
<keyword evidence="2" id="KW-1185">Reference proteome</keyword>
<dbReference type="InterPro" id="IPR035996">
    <property type="entry name" value="4pyrrol_Methylase_sf"/>
</dbReference>
<name>A0A4R3YFT6_9PROT</name>
<dbReference type="PIRSF" id="PIRSF005917">
    <property type="entry name" value="MTase_YraL"/>
    <property type="match status" value="1"/>
</dbReference>
<organism evidence="1 2">
    <name type="scientific">Sulfurirhabdus autotrophica</name>
    <dbReference type="NCBI Taxonomy" id="1706046"/>
    <lineage>
        <taxon>Bacteria</taxon>
        <taxon>Pseudomonadati</taxon>
        <taxon>Pseudomonadota</taxon>
        <taxon>Betaproteobacteria</taxon>
        <taxon>Nitrosomonadales</taxon>
        <taxon>Sulfuricellaceae</taxon>
        <taxon>Sulfurirhabdus</taxon>
    </lineage>
</organism>
<comment type="caution">
    <text evidence="1">The sequence shown here is derived from an EMBL/GenBank/DDBJ whole genome shotgun (WGS) entry which is preliminary data.</text>
</comment>
<dbReference type="InterPro" id="IPR008189">
    <property type="entry name" value="rRNA_ssu_MeTfrase_I"/>
</dbReference>
<protein>
    <submittedName>
        <fullName evidence="1">16S rRNA (Cytidine1402-2'-O)-methyltransferase</fullName>
    </submittedName>
</protein>
<proteinExistence type="predicted"/>
<gene>
    <name evidence="1" type="ORF">EDC63_10123</name>
</gene>
<dbReference type="Proteomes" id="UP000295367">
    <property type="component" value="Unassembled WGS sequence"/>
</dbReference>
<keyword evidence="1" id="KW-0808">Transferase</keyword>
<keyword evidence="1" id="KW-0489">Methyltransferase</keyword>
<dbReference type="EMBL" id="SMCO01000001">
    <property type="protein sequence ID" value="TCV90058.1"/>
    <property type="molecule type" value="Genomic_DNA"/>
</dbReference>
<evidence type="ECO:0000313" key="1">
    <source>
        <dbReference type="EMBL" id="TCV90058.1"/>
    </source>
</evidence>
<dbReference type="InterPro" id="IPR014776">
    <property type="entry name" value="4pyrrole_Mease_sub2"/>
</dbReference>
<reference evidence="1 2" key="1">
    <citation type="submission" date="2019-03" db="EMBL/GenBank/DDBJ databases">
        <title>Genomic Encyclopedia of Type Strains, Phase IV (KMG-IV): sequencing the most valuable type-strain genomes for metagenomic binning, comparative biology and taxonomic classification.</title>
        <authorList>
            <person name="Goeker M."/>
        </authorList>
    </citation>
    <scope>NUCLEOTIDE SEQUENCE [LARGE SCALE GENOMIC DNA]</scope>
    <source>
        <strain evidence="1 2">DSM 100309</strain>
    </source>
</reference>
<accession>A0A4R3YFT6</accession>